<evidence type="ECO:0000313" key="2">
    <source>
        <dbReference type="Proteomes" id="UP000703038"/>
    </source>
</evidence>
<organism evidence="1 2">
    <name type="scientific">Rhodococcoides corynebacterioides</name>
    <dbReference type="NCBI Taxonomy" id="53972"/>
    <lineage>
        <taxon>Bacteria</taxon>
        <taxon>Bacillati</taxon>
        <taxon>Actinomycetota</taxon>
        <taxon>Actinomycetes</taxon>
        <taxon>Mycobacteriales</taxon>
        <taxon>Nocardiaceae</taxon>
        <taxon>Rhodococcoides</taxon>
    </lineage>
</organism>
<dbReference type="RefSeq" id="WP_204867604.1">
    <property type="nucleotide sequence ID" value="NZ_JAFBBK010000001.1"/>
</dbReference>
<dbReference type="InterPro" id="IPR027417">
    <property type="entry name" value="P-loop_NTPase"/>
</dbReference>
<evidence type="ECO:0008006" key="3">
    <source>
        <dbReference type="Google" id="ProtNLM"/>
    </source>
</evidence>
<comment type="caution">
    <text evidence="1">The sequence shown here is derived from an EMBL/GenBank/DDBJ whole genome shotgun (WGS) entry which is preliminary data.</text>
</comment>
<sequence>MPRFSPTTPDAVVDHVVDRIDTVDGRCVVAVDGADAADPVAFAQQVVTRLRADGRAADLVSLHDWVRPASLRLEYGHEDELSYRTLWFDYEALTREVITAVHTRDRWLPALWDERSDRSARARPRTAAQNQVVVVAGPMLLGRGLDLDVTVALTLTERTASRLTPEQLRWTVPALTAHAEHGERADVEVRMDHPDRPALLVER</sequence>
<accession>A0ABS2KS15</accession>
<dbReference type="Gene3D" id="3.40.50.300">
    <property type="entry name" value="P-loop containing nucleotide triphosphate hydrolases"/>
    <property type="match status" value="1"/>
</dbReference>
<reference evidence="1 2" key="1">
    <citation type="submission" date="2021-01" db="EMBL/GenBank/DDBJ databases">
        <title>Genomics of switchgrass bacterial isolates.</title>
        <authorList>
            <person name="Shade A."/>
        </authorList>
    </citation>
    <scope>NUCLEOTIDE SEQUENCE [LARGE SCALE GENOMIC DNA]</scope>
    <source>
        <strain evidence="1 2">PvP111</strain>
    </source>
</reference>
<dbReference type="Proteomes" id="UP000703038">
    <property type="component" value="Unassembled WGS sequence"/>
</dbReference>
<keyword evidence="2" id="KW-1185">Reference proteome</keyword>
<gene>
    <name evidence="1" type="ORF">JOE42_001475</name>
</gene>
<dbReference type="EMBL" id="JAFBBK010000001">
    <property type="protein sequence ID" value="MBM7414742.1"/>
    <property type="molecule type" value="Genomic_DNA"/>
</dbReference>
<protein>
    <recommendedName>
        <fullName evidence="3">Uridine kinase</fullName>
    </recommendedName>
</protein>
<evidence type="ECO:0000313" key="1">
    <source>
        <dbReference type="EMBL" id="MBM7414742.1"/>
    </source>
</evidence>
<proteinExistence type="predicted"/>
<name>A0ABS2KS15_9NOCA</name>